<dbReference type="NCBIfam" id="NF005691">
    <property type="entry name" value="PRK07494.1"/>
    <property type="match status" value="1"/>
</dbReference>
<dbReference type="NCBIfam" id="TIGR01988">
    <property type="entry name" value="Ubi-OHases"/>
    <property type="match status" value="1"/>
</dbReference>
<feature type="domain" description="FAD-binding" evidence="8">
    <location>
        <begin position="5"/>
        <end position="348"/>
    </location>
</feature>
<keyword evidence="4" id="KW-0285">Flavoprotein</keyword>
<dbReference type="Gene3D" id="3.50.50.60">
    <property type="entry name" value="FAD/NAD(P)-binding domain"/>
    <property type="match status" value="2"/>
</dbReference>
<evidence type="ECO:0000256" key="5">
    <source>
        <dbReference type="ARBA" id="ARBA00022827"/>
    </source>
</evidence>
<dbReference type="GeneID" id="78123509"/>
<keyword evidence="6" id="KW-0560">Oxidoreductase</keyword>
<comment type="similarity">
    <text evidence="3">Belongs to the UbiH/COQ6 family.</text>
</comment>
<protein>
    <submittedName>
        <fullName evidence="9">2-octaprenyl-6-methoxyphenol hydroxylase</fullName>
    </submittedName>
</protein>
<dbReference type="GO" id="GO:0071949">
    <property type="term" value="F:FAD binding"/>
    <property type="evidence" value="ECO:0007669"/>
    <property type="project" value="InterPro"/>
</dbReference>
<evidence type="ECO:0000256" key="3">
    <source>
        <dbReference type="ARBA" id="ARBA00005349"/>
    </source>
</evidence>
<evidence type="ECO:0000259" key="8">
    <source>
        <dbReference type="Pfam" id="PF01494"/>
    </source>
</evidence>
<dbReference type="Proteomes" id="UP000199026">
    <property type="component" value="Unassembled WGS sequence"/>
</dbReference>
<evidence type="ECO:0000256" key="6">
    <source>
        <dbReference type="ARBA" id="ARBA00023002"/>
    </source>
</evidence>
<dbReference type="PRINTS" id="PR00420">
    <property type="entry name" value="RNGMNOXGNASE"/>
</dbReference>
<dbReference type="AlphaFoldDB" id="A0A1H3HYW6"/>
<dbReference type="OrthoDB" id="9796623at2"/>
<dbReference type="PANTHER" id="PTHR43876:SF7">
    <property type="entry name" value="UBIQUINONE BIOSYNTHESIS MONOOXYGENASE COQ6, MITOCHONDRIAL"/>
    <property type="match status" value="1"/>
</dbReference>
<keyword evidence="10" id="KW-1185">Reference proteome</keyword>
<keyword evidence="7" id="KW-0503">Monooxygenase</keyword>
<evidence type="ECO:0000256" key="1">
    <source>
        <dbReference type="ARBA" id="ARBA00001974"/>
    </source>
</evidence>
<accession>A0A1H3HYW6</accession>
<organism evidence="9 10">
    <name type="scientific">Lentibacter algarum</name>
    <dbReference type="NCBI Taxonomy" id="576131"/>
    <lineage>
        <taxon>Bacteria</taxon>
        <taxon>Pseudomonadati</taxon>
        <taxon>Pseudomonadota</taxon>
        <taxon>Alphaproteobacteria</taxon>
        <taxon>Rhodobacterales</taxon>
        <taxon>Roseobacteraceae</taxon>
        <taxon>Lentibacter</taxon>
    </lineage>
</organism>
<dbReference type="InterPro" id="IPR051205">
    <property type="entry name" value="UbiH/COQ6_monooxygenase"/>
</dbReference>
<gene>
    <name evidence="9" type="ORF">SAMN05444486_101713</name>
</gene>
<dbReference type="GO" id="GO:0004497">
    <property type="term" value="F:monooxygenase activity"/>
    <property type="evidence" value="ECO:0007669"/>
    <property type="project" value="UniProtKB-KW"/>
</dbReference>
<sequence length="400" mass="43623">MSVSQTDVCVAGGGIAGMIAAISFASLGYKTVCVDPTAPVTNKLCQDADMRSTAFLQPARKLLLEIGLWERLQPFASPLQIMRIIDAGGDKSEPRIRSEFDASDISDLPFGWNFPNWLLRRECLIKISELENITFLTGVAVEGVLTRHDCAKIALSNGDSLEAKLLIAADGRNSAVRKAVGIETKTVRYGQHALAFTVTHPIPHKNVSTEIHRSGGPFTMVPLPDHEGSPASAIVWMERSPEALRLQKISVKDFEQAMNERSCLLLGPLSLNSPRTAWPIISQYAKAMSAERTALIAEAAHVVPPIGAQGLNMSLNDVKSLYELAKASPSEIGDSTMLTKYHRSRHPDVRMRFLGIDALNRASMLSSRPLRDIRALGLNLIYGFSPLRKSLMKVGLGAKD</sequence>
<dbReference type="RefSeq" id="WP_089887889.1">
    <property type="nucleotide sequence ID" value="NZ_CBCYMJ010000005.1"/>
</dbReference>
<dbReference type="GO" id="GO:0006744">
    <property type="term" value="P:ubiquinone biosynthetic process"/>
    <property type="evidence" value="ECO:0007669"/>
    <property type="project" value="UniProtKB-UniPathway"/>
</dbReference>
<dbReference type="InterPro" id="IPR010971">
    <property type="entry name" value="UbiH/COQ6"/>
</dbReference>
<evidence type="ECO:0000256" key="7">
    <source>
        <dbReference type="ARBA" id="ARBA00023033"/>
    </source>
</evidence>
<dbReference type="Pfam" id="PF01494">
    <property type="entry name" value="FAD_binding_3"/>
    <property type="match status" value="1"/>
</dbReference>
<dbReference type="PANTHER" id="PTHR43876">
    <property type="entry name" value="UBIQUINONE BIOSYNTHESIS MONOOXYGENASE COQ6, MITOCHONDRIAL"/>
    <property type="match status" value="1"/>
</dbReference>
<dbReference type="STRING" id="576131.SAMN05444486_101713"/>
<dbReference type="GO" id="GO:0016705">
    <property type="term" value="F:oxidoreductase activity, acting on paired donors, with incorporation or reduction of molecular oxygen"/>
    <property type="evidence" value="ECO:0007669"/>
    <property type="project" value="InterPro"/>
</dbReference>
<proteinExistence type="inferred from homology"/>
<comment type="cofactor">
    <cofactor evidence="1">
        <name>FAD</name>
        <dbReference type="ChEBI" id="CHEBI:57692"/>
    </cofactor>
</comment>
<evidence type="ECO:0000313" key="10">
    <source>
        <dbReference type="Proteomes" id="UP000199026"/>
    </source>
</evidence>
<keyword evidence="5" id="KW-0274">FAD</keyword>
<name>A0A1H3HYW6_9RHOB</name>
<dbReference type="InterPro" id="IPR002938">
    <property type="entry name" value="FAD-bd"/>
</dbReference>
<evidence type="ECO:0000256" key="4">
    <source>
        <dbReference type="ARBA" id="ARBA00022630"/>
    </source>
</evidence>
<evidence type="ECO:0000313" key="9">
    <source>
        <dbReference type="EMBL" id="SDY19979.1"/>
    </source>
</evidence>
<dbReference type="SUPFAM" id="SSF51905">
    <property type="entry name" value="FAD/NAD(P)-binding domain"/>
    <property type="match status" value="1"/>
</dbReference>
<reference evidence="9 10" key="1">
    <citation type="submission" date="2016-10" db="EMBL/GenBank/DDBJ databases">
        <authorList>
            <person name="de Groot N.N."/>
        </authorList>
    </citation>
    <scope>NUCLEOTIDE SEQUENCE [LARGE SCALE GENOMIC DNA]</scope>
    <source>
        <strain evidence="9 10">DSM 24677</strain>
    </source>
</reference>
<comment type="pathway">
    <text evidence="2">Cofactor biosynthesis; ubiquinone biosynthesis.</text>
</comment>
<dbReference type="InterPro" id="IPR036188">
    <property type="entry name" value="FAD/NAD-bd_sf"/>
</dbReference>
<dbReference type="EMBL" id="FNPR01000001">
    <property type="protein sequence ID" value="SDY19979.1"/>
    <property type="molecule type" value="Genomic_DNA"/>
</dbReference>
<dbReference type="UniPathway" id="UPA00232"/>
<evidence type="ECO:0000256" key="2">
    <source>
        <dbReference type="ARBA" id="ARBA00004749"/>
    </source>
</evidence>